<keyword evidence="2" id="KW-1185">Reference proteome</keyword>
<proteinExistence type="predicted"/>
<feature type="non-terminal residue" evidence="1">
    <location>
        <position position="1"/>
    </location>
</feature>
<dbReference type="EMBL" id="CAJVPU010019705">
    <property type="protein sequence ID" value="CAG8673106.1"/>
    <property type="molecule type" value="Genomic_DNA"/>
</dbReference>
<sequence>LREKIDPQLLSNIPEWEKVDLNSAWKIISSSILEMANQSLPKKKIYNTLANKKKK</sequence>
<comment type="caution">
    <text evidence="1">The sequence shown here is derived from an EMBL/GenBank/DDBJ whole genome shotgun (WGS) entry which is preliminary data.</text>
</comment>
<name>A0ACA9NSI8_9GLOM</name>
<evidence type="ECO:0000313" key="1">
    <source>
        <dbReference type="EMBL" id="CAG8673106.1"/>
    </source>
</evidence>
<reference evidence="1" key="1">
    <citation type="submission" date="2021-06" db="EMBL/GenBank/DDBJ databases">
        <authorList>
            <person name="Kallberg Y."/>
            <person name="Tangrot J."/>
            <person name="Rosling A."/>
        </authorList>
    </citation>
    <scope>NUCLEOTIDE SEQUENCE</scope>
    <source>
        <strain evidence="1">IL203A</strain>
    </source>
</reference>
<feature type="non-terminal residue" evidence="1">
    <location>
        <position position="55"/>
    </location>
</feature>
<protein>
    <submittedName>
        <fullName evidence="1">3053_t:CDS:1</fullName>
    </submittedName>
</protein>
<organism evidence="1 2">
    <name type="scientific">Dentiscutata heterogama</name>
    <dbReference type="NCBI Taxonomy" id="1316150"/>
    <lineage>
        <taxon>Eukaryota</taxon>
        <taxon>Fungi</taxon>
        <taxon>Fungi incertae sedis</taxon>
        <taxon>Mucoromycota</taxon>
        <taxon>Glomeromycotina</taxon>
        <taxon>Glomeromycetes</taxon>
        <taxon>Diversisporales</taxon>
        <taxon>Gigasporaceae</taxon>
        <taxon>Dentiscutata</taxon>
    </lineage>
</organism>
<dbReference type="Proteomes" id="UP000789702">
    <property type="component" value="Unassembled WGS sequence"/>
</dbReference>
<accession>A0ACA9NSI8</accession>
<gene>
    <name evidence="1" type="ORF">DHETER_LOCUS10274</name>
</gene>
<evidence type="ECO:0000313" key="2">
    <source>
        <dbReference type="Proteomes" id="UP000789702"/>
    </source>
</evidence>